<dbReference type="AlphaFoldDB" id="A0A4R8LN36"/>
<comment type="caution">
    <text evidence="3">The sequence shown here is derived from an EMBL/GenBank/DDBJ whole genome shotgun (WGS) entry which is preliminary data.</text>
</comment>
<keyword evidence="1" id="KW-0378">Hydrolase</keyword>
<dbReference type="PANTHER" id="PTHR31956:SF8">
    <property type="entry name" value="ACID PHOSPHATASE PHOA (AFU_ORTHOLOGUE AFUA_1G03570)"/>
    <property type="match status" value="1"/>
</dbReference>
<gene>
    <name evidence="3" type="ORF">C7445_10819</name>
</gene>
<dbReference type="InterPro" id="IPR017850">
    <property type="entry name" value="Alkaline_phosphatase_core_sf"/>
</dbReference>
<feature type="signal peptide" evidence="2">
    <location>
        <begin position="1"/>
        <end position="27"/>
    </location>
</feature>
<reference evidence="3 4" key="1">
    <citation type="submission" date="2019-03" db="EMBL/GenBank/DDBJ databases">
        <title>Genomic Encyclopedia of Type Strains, Phase IV (KMG-IV): sequencing the most valuable type-strain genomes for metagenomic binning, comparative biology and taxonomic classification.</title>
        <authorList>
            <person name="Goeker M."/>
        </authorList>
    </citation>
    <scope>NUCLEOTIDE SEQUENCE [LARGE SCALE GENOMIC DNA]</scope>
    <source>
        <strain evidence="3 4">DSM 17974</strain>
    </source>
</reference>
<dbReference type="Gene3D" id="3.40.720.10">
    <property type="entry name" value="Alkaline Phosphatase, subunit A"/>
    <property type="match status" value="1"/>
</dbReference>
<keyword evidence="2" id="KW-0732">Signal</keyword>
<name>A0A4R8LN36_9BACL</name>
<organism evidence="3 4">
    <name type="scientific">Alicyclobacillus sacchari</name>
    <dbReference type="NCBI Taxonomy" id="392010"/>
    <lineage>
        <taxon>Bacteria</taxon>
        <taxon>Bacillati</taxon>
        <taxon>Bacillota</taxon>
        <taxon>Bacilli</taxon>
        <taxon>Bacillales</taxon>
        <taxon>Alicyclobacillaceae</taxon>
        <taxon>Alicyclobacillus</taxon>
    </lineage>
</organism>
<proteinExistence type="predicted"/>
<protein>
    <submittedName>
        <fullName evidence="3">Phosphoesterase family protein</fullName>
    </submittedName>
</protein>
<dbReference type="InterPro" id="IPR007312">
    <property type="entry name" value="Phosphoesterase"/>
</dbReference>
<dbReference type="OrthoDB" id="980947at2"/>
<dbReference type="RefSeq" id="WP_134159755.1">
    <property type="nucleotide sequence ID" value="NZ_SORF01000008.1"/>
</dbReference>
<accession>A0A4R8LN36</accession>
<dbReference type="GO" id="GO:0009395">
    <property type="term" value="P:phospholipid catabolic process"/>
    <property type="evidence" value="ECO:0007669"/>
    <property type="project" value="TreeGrafter"/>
</dbReference>
<dbReference type="Proteomes" id="UP000294581">
    <property type="component" value="Unassembled WGS sequence"/>
</dbReference>
<dbReference type="PANTHER" id="PTHR31956">
    <property type="entry name" value="NON-SPECIFIC PHOSPHOLIPASE C4-RELATED"/>
    <property type="match status" value="1"/>
</dbReference>
<dbReference type="Pfam" id="PF04185">
    <property type="entry name" value="Phosphoesterase"/>
    <property type="match status" value="1"/>
</dbReference>
<evidence type="ECO:0000313" key="4">
    <source>
        <dbReference type="Proteomes" id="UP000294581"/>
    </source>
</evidence>
<dbReference type="EMBL" id="SORF01000008">
    <property type="protein sequence ID" value="TDY45209.1"/>
    <property type="molecule type" value="Genomic_DNA"/>
</dbReference>
<feature type="chain" id="PRO_5020903884" evidence="2">
    <location>
        <begin position="28"/>
        <end position="372"/>
    </location>
</feature>
<evidence type="ECO:0000313" key="3">
    <source>
        <dbReference type="EMBL" id="TDY45209.1"/>
    </source>
</evidence>
<keyword evidence="4" id="KW-1185">Reference proteome</keyword>
<dbReference type="GO" id="GO:0016788">
    <property type="term" value="F:hydrolase activity, acting on ester bonds"/>
    <property type="evidence" value="ECO:0007669"/>
    <property type="project" value="InterPro"/>
</dbReference>
<sequence length="372" mass="40872">MKIRSVWFSTAGVAALLVGAVALPAHAAQRVANSVKGQSTVHGSSESVQPFQHIYVIMMENEGAQQILGNVNMPYVNELAQRDGYESNYFGVTHDSLANYVALLSGSNWGTNSDDPSQTFDHTNLVDQLEAHHLTWKGYMESIPYAGYTGYWDNNATSLSTPTGALYANKHDPFVLMTDILDNQKRLQNVVPLTQLQQDLQNNRVPNFAFISPNLINDMHGTPPYKETDAELAKDGDQTIQRLVQEITSSKSWKTSKSVIYITWDEAEYPPYGTVPDKATMDIFTAPGPDAPILPKGVTVDNGYTWTGGPYGGGQVPMIIVDNAAVGPFKVNTWADHYSLLRTIEQNWNLGYLGNASDSEQVKTIAIPGEPK</sequence>
<evidence type="ECO:0000256" key="1">
    <source>
        <dbReference type="ARBA" id="ARBA00022801"/>
    </source>
</evidence>
<evidence type="ECO:0000256" key="2">
    <source>
        <dbReference type="SAM" id="SignalP"/>
    </source>
</evidence>